<accession>A0A0L6VQU0</accession>
<proteinExistence type="predicted"/>
<dbReference type="EMBL" id="LAVV01002843">
    <property type="protein sequence ID" value="KNZ62560.1"/>
    <property type="molecule type" value="Genomic_DNA"/>
</dbReference>
<reference evidence="4 5" key="1">
    <citation type="submission" date="2015-08" db="EMBL/GenBank/DDBJ databases">
        <title>Next Generation Sequencing and Analysis of the Genome of Puccinia sorghi L Schw, the Causal Agent of Maize Common Rust.</title>
        <authorList>
            <person name="Rochi L."/>
            <person name="Burguener G."/>
            <person name="Darino M."/>
            <person name="Turjanski A."/>
            <person name="Kreff E."/>
            <person name="Dieguez M.J."/>
            <person name="Sacco F."/>
        </authorList>
    </citation>
    <scope>NUCLEOTIDE SEQUENCE [LARGE SCALE GENOMIC DNA]</scope>
    <source>
        <strain evidence="4 5">RO10H11247</strain>
    </source>
</reference>
<feature type="compositionally biased region" description="Polar residues" evidence="2">
    <location>
        <begin position="913"/>
        <end position="926"/>
    </location>
</feature>
<feature type="compositionally biased region" description="Polar residues" evidence="2">
    <location>
        <begin position="884"/>
        <end position="903"/>
    </location>
</feature>
<protein>
    <recommendedName>
        <fullName evidence="3">Xylanolytic transcriptional activator regulatory domain-containing protein</fullName>
    </recommendedName>
</protein>
<dbReference type="PANTHER" id="PTHR47783">
    <property type="entry name" value="ZN(II)2CYS6 TRANSCRIPTION FACTOR (EUROFUNG)-RELATED"/>
    <property type="match status" value="1"/>
</dbReference>
<dbReference type="Pfam" id="PF04082">
    <property type="entry name" value="Fungal_trans"/>
    <property type="match status" value="1"/>
</dbReference>
<dbReference type="Proteomes" id="UP000037035">
    <property type="component" value="Unassembled WGS sequence"/>
</dbReference>
<keyword evidence="1" id="KW-0539">Nucleus</keyword>
<dbReference type="CDD" id="cd12148">
    <property type="entry name" value="fungal_TF_MHR"/>
    <property type="match status" value="1"/>
</dbReference>
<gene>
    <name evidence="4" type="ORF">VP01_1255g5</name>
</gene>
<evidence type="ECO:0000313" key="4">
    <source>
        <dbReference type="EMBL" id="KNZ62560.1"/>
    </source>
</evidence>
<dbReference type="VEuPathDB" id="FungiDB:VP01_1255g5"/>
<feature type="region of interest" description="Disordered" evidence="2">
    <location>
        <begin position="125"/>
        <end position="149"/>
    </location>
</feature>
<dbReference type="AlphaFoldDB" id="A0A0L6VQU0"/>
<organism evidence="4 5">
    <name type="scientific">Puccinia sorghi</name>
    <dbReference type="NCBI Taxonomy" id="27349"/>
    <lineage>
        <taxon>Eukaryota</taxon>
        <taxon>Fungi</taxon>
        <taxon>Dikarya</taxon>
        <taxon>Basidiomycota</taxon>
        <taxon>Pucciniomycotina</taxon>
        <taxon>Pucciniomycetes</taxon>
        <taxon>Pucciniales</taxon>
        <taxon>Pucciniaceae</taxon>
        <taxon>Puccinia</taxon>
    </lineage>
</organism>
<dbReference type="STRING" id="27349.A0A0L6VQU0"/>
<evidence type="ECO:0000256" key="2">
    <source>
        <dbReference type="SAM" id="MobiDB-lite"/>
    </source>
</evidence>
<comment type="caution">
    <text evidence="4">The sequence shown here is derived from an EMBL/GenBank/DDBJ whole genome shotgun (WGS) entry which is preliminary data.</text>
</comment>
<name>A0A0L6VQU0_9BASI</name>
<keyword evidence="5" id="KW-1185">Reference proteome</keyword>
<dbReference type="GO" id="GO:0003677">
    <property type="term" value="F:DNA binding"/>
    <property type="evidence" value="ECO:0007669"/>
    <property type="project" value="InterPro"/>
</dbReference>
<dbReference type="InterPro" id="IPR007219">
    <property type="entry name" value="XnlR_reg_dom"/>
</dbReference>
<evidence type="ECO:0000256" key="1">
    <source>
        <dbReference type="ARBA" id="ARBA00023242"/>
    </source>
</evidence>
<feature type="region of interest" description="Disordered" evidence="2">
    <location>
        <begin position="861"/>
        <end position="961"/>
    </location>
</feature>
<feature type="domain" description="Xylanolytic transcriptional activator regulatory" evidence="3">
    <location>
        <begin position="337"/>
        <end position="428"/>
    </location>
</feature>
<dbReference type="OrthoDB" id="2428527at2759"/>
<dbReference type="GO" id="GO:0006351">
    <property type="term" value="P:DNA-templated transcription"/>
    <property type="evidence" value="ECO:0007669"/>
    <property type="project" value="InterPro"/>
</dbReference>
<feature type="region of interest" description="Disordered" evidence="2">
    <location>
        <begin position="793"/>
        <end position="848"/>
    </location>
</feature>
<evidence type="ECO:0000259" key="3">
    <source>
        <dbReference type="SMART" id="SM00906"/>
    </source>
</evidence>
<sequence>MVPTYSSVIAPTLNLQLDYRAARSSIKSESPVRISLACMTCRGSCRCAAHTHTCNHFCFFSFRPDHVRCAAMENRPVVLVCPQIETAVVFDQARSKRRRRSSTAIYNSSKPSHYDQPIHLKYQKNKSPSIGGLSHTNSSEFSDDHPSAQVPNPSRIPYFRFLGPTAIAPGAPFREISLKLARESGSTVAQTTCPSDLSRMAPPMAAVPTGGQLPCGMHTQLAADVGHASSFTLTEEEFRRNADVFYDHMGSYLGCMRKQDLLQSLSQGKASEALKLAISALAECIRPSSATVDYAEICSHRAKLLCLPHLSLPSLDTTLTLLLLAYCEFAREKDSGLWMWSGLAFRMATDLGLHKSPSAIQGLQESLSSSSSPNVSSWDDSEAELRQRIFWSCYHLDRLISSGTGRVATLLDSEIETDLPRLQAISPEDPIHHHAPSPSQTSLLSPFRHLTQILILVGKISDAFNRCKLPSNPSSLPSSPSSEPEAKTLHHFRTELHDFYARLPPALHFTMDIARRHINVKNGPAFLLLHLWFHSLVIITHNPNSVGPGWSSLDVGPVEPLLLEISQSSVRTISDMITFVNMIDPEIVESLPFASQPILIAGLASIPWPSSSQSSKFANQRPSMQADEWREFETCSAALRKIQTRWRGVGWLVSTLHSRARNEQDVDLSSSGGAQVSTADSSLMNKLLVRKSEPEFSIDNPFGNPHENHHFVGLSATGTFHEPASGRLSLVHQPEMTGLPTSMNDQEQKWRRACMMEQPTVNRVSGHELPAVQAEGAAQGRRRGRQLQEQHLAGVGPPASGLDSRDYNNKSLCPATSHPAAGKAFRGAAPVSKPEEPPSLSASSSSDHWVTQPIPDMLWPNLPSFEGLSHQRPFVGHPDDNPQPDKTPSTGGAIDSSRNLDNSTTRHHFRQADPQSTTVPFSLHNSADSRDESRHQGHSLRSLPPRQQQPPPPPVPEQAPLSDHLLSLPQFFEHCNPTLQEPPSPVFPKEVWDHLFRGEVGVWSSFHRF</sequence>
<evidence type="ECO:0000313" key="5">
    <source>
        <dbReference type="Proteomes" id="UP000037035"/>
    </source>
</evidence>
<feature type="compositionally biased region" description="Pro residues" evidence="2">
    <location>
        <begin position="947"/>
        <end position="957"/>
    </location>
</feature>
<dbReference type="PANTHER" id="PTHR47783:SF1">
    <property type="entry name" value="ZN(II)2CYS6 TRANSCRIPTION FACTOR (EUROFUNG)"/>
    <property type="match status" value="1"/>
</dbReference>
<dbReference type="GO" id="GO:0008270">
    <property type="term" value="F:zinc ion binding"/>
    <property type="evidence" value="ECO:0007669"/>
    <property type="project" value="InterPro"/>
</dbReference>
<dbReference type="SMART" id="SM00906">
    <property type="entry name" value="Fungal_trans"/>
    <property type="match status" value="1"/>
</dbReference>